<dbReference type="Gene3D" id="1.10.287.210">
    <property type="match status" value="1"/>
</dbReference>
<dbReference type="InterPro" id="IPR008916">
    <property type="entry name" value="Retrov_capsid_C"/>
</dbReference>
<organism evidence="3 4">
    <name type="scientific">Cnephaeus nilssonii</name>
    <name type="common">Northern bat</name>
    <name type="synonym">Eptesicus nilssonii</name>
    <dbReference type="NCBI Taxonomy" id="3371016"/>
    <lineage>
        <taxon>Eukaryota</taxon>
        <taxon>Metazoa</taxon>
        <taxon>Chordata</taxon>
        <taxon>Craniata</taxon>
        <taxon>Vertebrata</taxon>
        <taxon>Euteleostomi</taxon>
        <taxon>Mammalia</taxon>
        <taxon>Eutheria</taxon>
        <taxon>Laurasiatheria</taxon>
        <taxon>Chiroptera</taxon>
        <taxon>Yangochiroptera</taxon>
        <taxon>Vespertilionidae</taxon>
        <taxon>Cnephaeus</taxon>
    </lineage>
</organism>
<accession>A0AA40LUK8</accession>
<feature type="domain" description="Retroviral nucleocapsid Gag protein p24 C-terminal" evidence="2">
    <location>
        <begin position="14"/>
        <end position="63"/>
    </location>
</feature>
<feature type="compositionally biased region" description="Basic and acidic residues" evidence="1">
    <location>
        <begin position="265"/>
        <end position="282"/>
    </location>
</feature>
<dbReference type="InterPro" id="IPR045345">
    <property type="entry name" value="Gag_p24_C"/>
</dbReference>
<proteinExistence type="predicted"/>
<dbReference type="Proteomes" id="UP001177744">
    <property type="component" value="Unassembled WGS sequence"/>
</dbReference>
<dbReference type="Pfam" id="PF00429">
    <property type="entry name" value="TLV_coat"/>
    <property type="match status" value="1"/>
</dbReference>
<protein>
    <recommendedName>
        <fullName evidence="2">Retroviral nucleocapsid Gag protein p24 C-terminal domain-containing protein</fullName>
    </recommendedName>
</protein>
<evidence type="ECO:0000313" key="4">
    <source>
        <dbReference type="Proteomes" id="UP001177744"/>
    </source>
</evidence>
<dbReference type="InterPro" id="IPR018154">
    <property type="entry name" value="TLV/ENV_coat_polyprotein"/>
</dbReference>
<evidence type="ECO:0000256" key="1">
    <source>
        <dbReference type="SAM" id="MobiDB-lite"/>
    </source>
</evidence>
<name>A0AA40LUK8_CNENI</name>
<evidence type="ECO:0000259" key="2">
    <source>
        <dbReference type="Pfam" id="PF19317"/>
    </source>
</evidence>
<dbReference type="Gene3D" id="1.10.1200.30">
    <property type="match status" value="1"/>
</dbReference>
<gene>
    <name evidence="3" type="ORF">QTO34_000676</name>
</gene>
<dbReference type="EMBL" id="JAULJE010000001">
    <property type="protein sequence ID" value="KAK1346816.1"/>
    <property type="molecule type" value="Genomic_DNA"/>
</dbReference>
<comment type="caution">
    <text evidence="3">The sequence shown here is derived from an EMBL/GenBank/DDBJ whole genome shotgun (WGS) entry which is preliminary data.</text>
</comment>
<dbReference type="PANTHER" id="PTHR19446">
    <property type="entry name" value="REVERSE TRANSCRIPTASES"/>
    <property type="match status" value="1"/>
</dbReference>
<evidence type="ECO:0000313" key="3">
    <source>
        <dbReference type="EMBL" id="KAK1346816.1"/>
    </source>
</evidence>
<feature type="compositionally biased region" description="Polar residues" evidence="1">
    <location>
        <begin position="283"/>
        <end position="294"/>
    </location>
</feature>
<dbReference type="SUPFAM" id="SSF47353">
    <property type="entry name" value="Retrovirus capsid dimerization domain-like"/>
    <property type="match status" value="1"/>
</dbReference>
<sequence>MKPMKSRPNFPLGSATTSLAKIRQGADEPYSDFISCLTDAAERLVGGGETESAFVKHLAYENAILSERCCFYANKSGIVRDKIKKLQENLVKRRKELFENPLWSGLNGLLPYLLPILGPLEELKPILIRLFQKIQEEGTLPSSFYEASITLIPKPGKDNTMKENYRPISLMNIDAKILNKILANRIQQYIRKIIHHDQVFQGAPEQGSPRRRSPAHKADTSRRLVRTRRPRHLEKQSCLRLGSWLLTQTRTLQPLGTENCYHSFRPTDNKNPDFPADFRESKSLSPSSQALIAP</sequence>
<feature type="region of interest" description="Disordered" evidence="1">
    <location>
        <begin position="263"/>
        <end position="294"/>
    </location>
</feature>
<keyword evidence="4" id="KW-1185">Reference proteome</keyword>
<dbReference type="Pfam" id="PF19317">
    <property type="entry name" value="Gag_p24_C"/>
    <property type="match status" value="1"/>
</dbReference>
<reference evidence="3" key="1">
    <citation type="submission" date="2023-06" db="EMBL/GenBank/DDBJ databases">
        <title>Reference genome for the Northern bat (Eptesicus nilssonii), a most northern bat species.</title>
        <authorList>
            <person name="Laine V.N."/>
            <person name="Pulliainen A.T."/>
            <person name="Lilley T.M."/>
        </authorList>
    </citation>
    <scope>NUCLEOTIDE SEQUENCE</scope>
    <source>
        <strain evidence="3">BLF_Eptnil</strain>
        <tissue evidence="3">Kidney</tissue>
    </source>
</reference>
<dbReference type="AlphaFoldDB" id="A0AA40LUK8"/>
<feature type="region of interest" description="Disordered" evidence="1">
    <location>
        <begin position="200"/>
        <end position="230"/>
    </location>
</feature>